<evidence type="ECO:0000313" key="2">
    <source>
        <dbReference type="Proteomes" id="UP001596108"/>
    </source>
</evidence>
<dbReference type="SUPFAM" id="SSF58104">
    <property type="entry name" value="Methyl-accepting chemotaxis protein (MCP) signaling domain"/>
    <property type="match status" value="1"/>
</dbReference>
<protein>
    <submittedName>
        <fullName evidence="1">Methyl-accepting chemotaxis protein</fullName>
    </submittedName>
</protein>
<name>A0ABW0QVH4_9BACL</name>
<proteinExistence type="predicted"/>
<organism evidence="1 2">
    <name type="scientific">Cohnella yongneupensis</name>
    <dbReference type="NCBI Taxonomy" id="425006"/>
    <lineage>
        <taxon>Bacteria</taxon>
        <taxon>Bacillati</taxon>
        <taxon>Bacillota</taxon>
        <taxon>Bacilli</taxon>
        <taxon>Bacillales</taxon>
        <taxon>Paenibacillaceae</taxon>
        <taxon>Cohnella</taxon>
    </lineage>
</organism>
<sequence length="73" mass="7757">MSASSRQISSGAEQTIAAMDDIYQVVENSAAATQNVSSAAQQQLASMQEIAASSESLSKMAIELQEMNEKFVI</sequence>
<dbReference type="Gene3D" id="1.10.287.950">
    <property type="entry name" value="Methyl-accepting chemotaxis protein"/>
    <property type="match status" value="1"/>
</dbReference>
<evidence type="ECO:0000313" key="1">
    <source>
        <dbReference type="EMBL" id="MFC5528810.1"/>
    </source>
</evidence>
<dbReference type="Proteomes" id="UP001596108">
    <property type="component" value="Unassembled WGS sequence"/>
</dbReference>
<dbReference type="RefSeq" id="WP_378110676.1">
    <property type="nucleotide sequence ID" value="NZ_JBHSNC010000013.1"/>
</dbReference>
<accession>A0ABW0QVH4</accession>
<reference evidence="2" key="1">
    <citation type="journal article" date="2019" name="Int. J. Syst. Evol. Microbiol.">
        <title>The Global Catalogue of Microorganisms (GCM) 10K type strain sequencing project: providing services to taxonomists for standard genome sequencing and annotation.</title>
        <authorList>
            <consortium name="The Broad Institute Genomics Platform"/>
            <consortium name="The Broad Institute Genome Sequencing Center for Infectious Disease"/>
            <person name="Wu L."/>
            <person name="Ma J."/>
        </authorList>
    </citation>
    <scope>NUCLEOTIDE SEQUENCE [LARGE SCALE GENOMIC DNA]</scope>
    <source>
        <strain evidence="2">CGMCC 1.18578</strain>
    </source>
</reference>
<keyword evidence="2" id="KW-1185">Reference proteome</keyword>
<gene>
    <name evidence="1" type="ORF">ACFPQ4_04985</name>
</gene>
<comment type="caution">
    <text evidence="1">The sequence shown here is derived from an EMBL/GenBank/DDBJ whole genome shotgun (WGS) entry which is preliminary data.</text>
</comment>
<dbReference type="EMBL" id="JBHSNC010000013">
    <property type="protein sequence ID" value="MFC5528810.1"/>
    <property type="molecule type" value="Genomic_DNA"/>
</dbReference>